<evidence type="ECO:0000313" key="2">
    <source>
        <dbReference type="EMBL" id="KTD82994.1"/>
    </source>
</evidence>
<feature type="transmembrane region" description="Helical" evidence="1">
    <location>
        <begin position="91"/>
        <end position="109"/>
    </location>
</feature>
<dbReference type="AlphaFoldDB" id="A0A0W1AP17"/>
<name>A0A0W1AP17_9GAMM</name>
<feature type="transmembrane region" description="Helical" evidence="1">
    <location>
        <begin position="213"/>
        <end position="233"/>
    </location>
</feature>
<keyword evidence="1" id="KW-0472">Membrane</keyword>
<dbReference type="PATRIC" id="fig|66969.6.peg.123"/>
<protein>
    <submittedName>
        <fullName evidence="2">LphB</fullName>
    </submittedName>
</protein>
<feature type="transmembrane region" description="Helical" evidence="1">
    <location>
        <begin position="312"/>
        <end position="332"/>
    </location>
</feature>
<keyword evidence="1" id="KW-1133">Transmembrane helix</keyword>
<proteinExistence type="predicted"/>
<dbReference type="RefSeq" id="WP_058478987.1">
    <property type="nucleotide sequence ID" value="NZ_CAAAIQ010000017.1"/>
</dbReference>
<accession>A0A0W1AP17</accession>
<dbReference type="Proteomes" id="UP000054729">
    <property type="component" value="Unassembled WGS sequence"/>
</dbReference>
<dbReference type="OrthoDB" id="5492344at2"/>
<feature type="transmembrane region" description="Helical" evidence="1">
    <location>
        <begin position="9"/>
        <end position="28"/>
    </location>
</feature>
<reference evidence="2 3" key="1">
    <citation type="submission" date="2015-11" db="EMBL/GenBank/DDBJ databases">
        <title>Genomic analysis of 38 Legionella species identifies large and diverse effector repertoires.</title>
        <authorList>
            <person name="Burstein D."/>
            <person name="Amaro F."/>
            <person name="Zusman T."/>
            <person name="Lifshitz Z."/>
            <person name="Cohen O."/>
            <person name="Gilbert J.A."/>
            <person name="Pupko T."/>
            <person name="Shuman H.A."/>
            <person name="Segal G."/>
        </authorList>
    </citation>
    <scope>NUCLEOTIDE SEQUENCE [LARGE SCALE GENOMIC DNA]</scope>
    <source>
        <strain evidence="2 3">ATCC 51914</strain>
    </source>
</reference>
<keyword evidence="3" id="KW-1185">Reference proteome</keyword>
<evidence type="ECO:0000313" key="3">
    <source>
        <dbReference type="Proteomes" id="UP000054729"/>
    </source>
</evidence>
<sequence>MSLKGRWHCIFYIALLCYLLLLQIRAIWPFTIDDMYISLRYAHHWASGIGLLWNPNSVPVEGYSNFIFVVLGVFAFLVHLDPVITLKITGWLGLVATCLFIYLMTRLWFSRKESLIPVIWLLLYKGQIIWAVSGLETTVYEALISGSVYFCYRGMGYLSYPHPKSKANNWCFFFAGVFLTIAALTRPEAPVFMILFGVLMAWEQHPFISVSTIRSAISFSFPIVVVFLPYFLWRWHYFGQLFPNPVYCKGFEGNRFALDLNYLKLVWPFLLLSIPACIHSPDKRHYFLWIPSVAYLLMLIEADTLVAFQNRLFMPAFALILVLAFQGVSHLLNRYSLKKEMVVGYLFVTVILIALLFIPKMSLEEYRYFSEAPLNGEKLRLEVVKWLNTHATKDATVVIADSGLIPYYSPLNFIDSYCLNNAEMTKMPSSNRYEVFCNSILSQQPTYFILTSLIENGEVKYTPSDMCLKKELVNSNNYKMLNVFSTNSTHSQYRYELFVKQN</sequence>
<comment type="caution">
    <text evidence="2">The sequence shown here is derived from an EMBL/GenBank/DDBJ whole genome shotgun (WGS) entry which is preliminary data.</text>
</comment>
<organism evidence="2 3">
    <name type="scientific">Legionella waltersii</name>
    <dbReference type="NCBI Taxonomy" id="66969"/>
    <lineage>
        <taxon>Bacteria</taxon>
        <taxon>Pseudomonadati</taxon>
        <taxon>Pseudomonadota</taxon>
        <taxon>Gammaproteobacteria</taxon>
        <taxon>Legionellales</taxon>
        <taxon>Legionellaceae</taxon>
        <taxon>Legionella</taxon>
    </lineage>
</organism>
<gene>
    <name evidence="2" type="ORF">Lwal_0110</name>
</gene>
<feature type="transmembrane region" description="Helical" evidence="1">
    <location>
        <begin position="172"/>
        <end position="201"/>
    </location>
</feature>
<feature type="transmembrane region" description="Helical" evidence="1">
    <location>
        <begin position="62"/>
        <end position="79"/>
    </location>
</feature>
<feature type="transmembrane region" description="Helical" evidence="1">
    <location>
        <begin position="286"/>
        <end position="306"/>
    </location>
</feature>
<feature type="transmembrane region" description="Helical" evidence="1">
    <location>
        <begin position="139"/>
        <end position="160"/>
    </location>
</feature>
<evidence type="ECO:0000256" key="1">
    <source>
        <dbReference type="SAM" id="Phobius"/>
    </source>
</evidence>
<dbReference type="EMBL" id="LNZB01000004">
    <property type="protein sequence ID" value="KTD82994.1"/>
    <property type="molecule type" value="Genomic_DNA"/>
</dbReference>
<feature type="transmembrane region" description="Helical" evidence="1">
    <location>
        <begin position="344"/>
        <end position="363"/>
    </location>
</feature>
<dbReference type="STRING" id="66969.Lwal_0110"/>
<keyword evidence="1" id="KW-0812">Transmembrane</keyword>